<dbReference type="InterPro" id="IPR011990">
    <property type="entry name" value="TPR-like_helical_dom_sf"/>
</dbReference>
<dbReference type="Gene3D" id="1.10.10.10">
    <property type="entry name" value="Winged helix-like DNA-binding domain superfamily/Winged helix DNA-binding domain"/>
    <property type="match status" value="1"/>
</dbReference>
<comment type="similarity">
    <text evidence="1">Belongs to the AfsR/DnrI/RedD regulatory family.</text>
</comment>
<dbReference type="Pfam" id="PF03704">
    <property type="entry name" value="BTAD"/>
    <property type="match status" value="1"/>
</dbReference>
<dbReference type="PANTHER" id="PTHR35807:SF1">
    <property type="entry name" value="TRANSCRIPTIONAL REGULATOR REDD"/>
    <property type="match status" value="1"/>
</dbReference>
<dbReference type="Proteomes" id="UP001499990">
    <property type="component" value="Unassembled WGS sequence"/>
</dbReference>
<protein>
    <recommendedName>
        <fullName evidence="7">OmpR/PhoB-type domain-containing protein</fullName>
    </recommendedName>
</protein>
<reference evidence="9" key="1">
    <citation type="journal article" date="2019" name="Int. J. Syst. Evol. Microbiol.">
        <title>The Global Catalogue of Microorganisms (GCM) 10K type strain sequencing project: providing services to taxonomists for standard genome sequencing and annotation.</title>
        <authorList>
            <consortium name="The Broad Institute Genomics Platform"/>
            <consortium name="The Broad Institute Genome Sequencing Center for Infectious Disease"/>
            <person name="Wu L."/>
            <person name="Ma J."/>
        </authorList>
    </citation>
    <scope>NUCLEOTIDE SEQUENCE [LARGE SCALE GENOMIC DNA]</scope>
    <source>
        <strain evidence="9">JCM 9651</strain>
    </source>
</reference>
<dbReference type="InterPro" id="IPR051677">
    <property type="entry name" value="AfsR-DnrI-RedD_regulator"/>
</dbReference>
<dbReference type="CDD" id="cd15831">
    <property type="entry name" value="BTAD"/>
    <property type="match status" value="1"/>
</dbReference>
<dbReference type="Gene3D" id="1.25.40.10">
    <property type="entry name" value="Tetratricopeptide repeat domain"/>
    <property type="match status" value="1"/>
</dbReference>
<dbReference type="InterPro" id="IPR005158">
    <property type="entry name" value="BTAD"/>
</dbReference>
<comment type="caution">
    <text evidence="8">The sequence shown here is derived from an EMBL/GenBank/DDBJ whole genome shotgun (WGS) entry which is preliminary data.</text>
</comment>
<dbReference type="SUPFAM" id="SSF46894">
    <property type="entry name" value="C-terminal effector domain of the bipartite response regulators"/>
    <property type="match status" value="1"/>
</dbReference>
<keyword evidence="3" id="KW-0805">Transcription regulation</keyword>
<dbReference type="PANTHER" id="PTHR35807">
    <property type="entry name" value="TRANSCRIPTIONAL REGULATOR REDD-RELATED"/>
    <property type="match status" value="1"/>
</dbReference>
<keyword evidence="2" id="KW-0902">Two-component regulatory system</keyword>
<dbReference type="SUPFAM" id="SSF48452">
    <property type="entry name" value="TPR-like"/>
    <property type="match status" value="1"/>
</dbReference>
<dbReference type="EMBL" id="BAAAYL010000001">
    <property type="protein sequence ID" value="GAA3375823.1"/>
    <property type="molecule type" value="Genomic_DNA"/>
</dbReference>
<evidence type="ECO:0000256" key="6">
    <source>
        <dbReference type="PROSITE-ProRule" id="PRU01091"/>
    </source>
</evidence>
<dbReference type="InterPro" id="IPR016032">
    <property type="entry name" value="Sig_transdc_resp-reg_C-effctor"/>
</dbReference>
<evidence type="ECO:0000256" key="3">
    <source>
        <dbReference type="ARBA" id="ARBA00023015"/>
    </source>
</evidence>
<dbReference type="InterPro" id="IPR001867">
    <property type="entry name" value="OmpR/PhoB-type_DNA-bd"/>
</dbReference>
<gene>
    <name evidence="8" type="ORF">GCM10020367_45140</name>
</gene>
<name>A0ABP6SGA8_9ACTN</name>
<dbReference type="InterPro" id="IPR036388">
    <property type="entry name" value="WH-like_DNA-bd_sf"/>
</dbReference>
<dbReference type="SMART" id="SM01043">
    <property type="entry name" value="BTAD"/>
    <property type="match status" value="1"/>
</dbReference>
<sequence length="254" mass="28262">MVVRFNLLGPLEVRVHGRPAHIRGGRQRTLLVLLLLGEGTSVSKEQLIDEIWGDDPPGQAGNALQAVVTRLRRSLDTWCGAGFARERLVSEPSGYSLRLDGPVIDFREFESLYDEARRLMAGDPARSGAVLEEALGLWRGPALHGVGGGVLCRSAAIRLDEKRLLALEDKVELEHRGGRYADTVAELHRLTMLYPLHERFSEQLMVALYRSGRPAEALDAYHRLRTVLHGELGLEPTPAVQSRMRAIRRHDMAA</sequence>
<feature type="domain" description="OmpR/PhoB-type" evidence="7">
    <location>
        <begin position="1"/>
        <end position="99"/>
    </location>
</feature>
<accession>A0ABP6SGA8</accession>
<keyword evidence="4 6" id="KW-0238">DNA-binding</keyword>
<organism evidence="8 9">
    <name type="scientific">Streptomyces sannanensis</name>
    <dbReference type="NCBI Taxonomy" id="285536"/>
    <lineage>
        <taxon>Bacteria</taxon>
        <taxon>Bacillati</taxon>
        <taxon>Actinomycetota</taxon>
        <taxon>Actinomycetes</taxon>
        <taxon>Kitasatosporales</taxon>
        <taxon>Streptomycetaceae</taxon>
        <taxon>Streptomyces</taxon>
    </lineage>
</organism>
<feature type="DNA-binding region" description="OmpR/PhoB-type" evidence="6">
    <location>
        <begin position="1"/>
        <end position="99"/>
    </location>
</feature>
<keyword evidence="5" id="KW-0804">Transcription</keyword>
<evidence type="ECO:0000259" key="7">
    <source>
        <dbReference type="PROSITE" id="PS51755"/>
    </source>
</evidence>
<dbReference type="Pfam" id="PF00486">
    <property type="entry name" value="Trans_reg_C"/>
    <property type="match status" value="1"/>
</dbReference>
<evidence type="ECO:0000256" key="1">
    <source>
        <dbReference type="ARBA" id="ARBA00005820"/>
    </source>
</evidence>
<keyword evidence="9" id="KW-1185">Reference proteome</keyword>
<evidence type="ECO:0000256" key="4">
    <source>
        <dbReference type="ARBA" id="ARBA00023125"/>
    </source>
</evidence>
<dbReference type="SMART" id="SM00862">
    <property type="entry name" value="Trans_reg_C"/>
    <property type="match status" value="1"/>
</dbReference>
<evidence type="ECO:0000256" key="2">
    <source>
        <dbReference type="ARBA" id="ARBA00023012"/>
    </source>
</evidence>
<dbReference type="PROSITE" id="PS51755">
    <property type="entry name" value="OMPR_PHOB"/>
    <property type="match status" value="1"/>
</dbReference>
<evidence type="ECO:0000313" key="8">
    <source>
        <dbReference type="EMBL" id="GAA3375823.1"/>
    </source>
</evidence>
<proteinExistence type="inferred from homology"/>
<evidence type="ECO:0000313" key="9">
    <source>
        <dbReference type="Proteomes" id="UP001499990"/>
    </source>
</evidence>
<evidence type="ECO:0000256" key="5">
    <source>
        <dbReference type="ARBA" id="ARBA00023163"/>
    </source>
</evidence>